<dbReference type="AlphaFoldDB" id="H0HUN8"/>
<reference evidence="1 2" key="1">
    <citation type="journal article" date="2012" name="J. Bacteriol.">
        <title>Draft Genome Sequence of Mesorhizobium alhagi CCNWXJ12-2T, a Novel Salt-Resistant Species Isolated from the Desert of Northwestern China.</title>
        <authorList>
            <person name="Zhou M."/>
            <person name="Chen W."/>
            <person name="Chen H."/>
            <person name="Wei G."/>
        </authorList>
    </citation>
    <scope>NUCLEOTIDE SEQUENCE [LARGE SCALE GENOMIC DNA]</scope>
    <source>
        <strain evidence="1 2">CCNWXJ12-2</strain>
    </source>
</reference>
<evidence type="ECO:0000313" key="2">
    <source>
        <dbReference type="Proteomes" id="UP000003250"/>
    </source>
</evidence>
<protein>
    <submittedName>
        <fullName evidence="1">Uncharacterized protein</fullName>
    </submittedName>
</protein>
<sequence>MSRLGTHADAEHSAVGVGEIGDDLMISRIRPSSKPVAGMAHHLLAVPTIIRRQ</sequence>
<dbReference type="EMBL" id="AHAM01000159">
    <property type="protein sequence ID" value="EHK55584.1"/>
    <property type="molecule type" value="Genomic_DNA"/>
</dbReference>
<dbReference type="PATRIC" id="fig|1107882.3.peg.3804"/>
<evidence type="ECO:0000313" key="1">
    <source>
        <dbReference type="EMBL" id="EHK55584.1"/>
    </source>
</evidence>
<proteinExistence type="predicted"/>
<keyword evidence="2" id="KW-1185">Reference proteome</keyword>
<name>H0HUN8_9HYPH</name>
<accession>H0HUN8</accession>
<organism evidence="1 2">
    <name type="scientific">Mesorhizobium alhagi CCNWXJ12-2</name>
    <dbReference type="NCBI Taxonomy" id="1107882"/>
    <lineage>
        <taxon>Bacteria</taxon>
        <taxon>Pseudomonadati</taxon>
        <taxon>Pseudomonadota</taxon>
        <taxon>Alphaproteobacteria</taxon>
        <taxon>Hyphomicrobiales</taxon>
        <taxon>Phyllobacteriaceae</taxon>
        <taxon>Allomesorhizobium</taxon>
    </lineage>
</organism>
<dbReference type="Proteomes" id="UP000003250">
    <property type="component" value="Unassembled WGS sequence"/>
</dbReference>
<gene>
    <name evidence="1" type="ORF">MAXJ12_19488</name>
</gene>